<evidence type="ECO:0000313" key="1">
    <source>
        <dbReference type="EMBL" id="KGE87512.1"/>
    </source>
</evidence>
<keyword evidence="2" id="KW-1185">Reference proteome</keyword>
<evidence type="ECO:0000313" key="2">
    <source>
        <dbReference type="Proteomes" id="UP000029736"/>
    </source>
</evidence>
<protein>
    <submittedName>
        <fullName evidence="1">Uncharacterized protein</fullName>
    </submittedName>
</protein>
<dbReference type="Proteomes" id="UP000029736">
    <property type="component" value="Unassembled WGS sequence"/>
</dbReference>
<dbReference type="EMBL" id="JPOS01000035">
    <property type="protein sequence ID" value="KGE87512.1"/>
    <property type="molecule type" value="Genomic_DNA"/>
</dbReference>
<name>A0A098S8V2_9BACT</name>
<proteinExistence type="predicted"/>
<gene>
    <name evidence="1" type="ORF">IX84_14995</name>
</gene>
<organism evidence="1 2">
    <name type="scientific">Phaeodactylibacter xiamenensis</name>
    <dbReference type="NCBI Taxonomy" id="1524460"/>
    <lineage>
        <taxon>Bacteria</taxon>
        <taxon>Pseudomonadati</taxon>
        <taxon>Bacteroidota</taxon>
        <taxon>Saprospiria</taxon>
        <taxon>Saprospirales</taxon>
        <taxon>Haliscomenobacteraceae</taxon>
        <taxon>Phaeodactylibacter</taxon>
    </lineage>
</organism>
<accession>A0A098S8V2</accession>
<reference evidence="1 2" key="1">
    <citation type="journal article" date="2014" name="Int. J. Syst. Evol. Microbiol.">
        <title>Phaeodactylibacter xiamenensis gen. nov., sp. nov., a member of the family Saprospiraceae isolated from the marine alga Phaeodactylum tricornutum.</title>
        <authorList>
            <person name="Chen Z.Jr."/>
            <person name="Lei X."/>
            <person name="Lai Q."/>
            <person name="Li Y."/>
            <person name="Zhang B."/>
            <person name="Zhang J."/>
            <person name="Zhang H."/>
            <person name="Yang L."/>
            <person name="Zheng W."/>
            <person name="Tian Y."/>
            <person name="Yu Z."/>
            <person name="Xu H.Jr."/>
            <person name="Zheng T."/>
        </authorList>
    </citation>
    <scope>NUCLEOTIDE SEQUENCE [LARGE SCALE GENOMIC DNA]</scope>
    <source>
        <strain evidence="1 2">KD52</strain>
    </source>
</reference>
<comment type="caution">
    <text evidence="1">The sequence shown here is derived from an EMBL/GenBank/DDBJ whole genome shotgun (WGS) entry which is preliminary data.</text>
</comment>
<dbReference type="AlphaFoldDB" id="A0A098S8V2"/>
<sequence>MFDLINRGESVDNIVLSDLNSKRLSLREALQLVENGFSVSQENIRYDDAEVAYDADFDEVEWEGNYKSLRGLLVSRQVVEEEQPKEEIITIELSVKDKGLKNWLGENTGKLKDIINKLVVDLYTTEQLLHPDQHK</sequence>